<evidence type="ECO:0000256" key="2">
    <source>
        <dbReference type="ARBA" id="ARBA00022490"/>
    </source>
</evidence>
<dbReference type="EC" id="2.9.1.1" evidence="8"/>
<dbReference type="FunFam" id="3.40.640.10:FF:000028">
    <property type="entry name" value="L-seryl-tRNA(Sec) selenium transferase"/>
    <property type="match status" value="1"/>
</dbReference>
<name>A0A562RRZ7_9BACT</name>
<evidence type="ECO:0000256" key="8">
    <source>
        <dbReference type="HAMAP-Rule" id="MF_00423"/>
    </source>
</evidence>
<dbReference type="PANTHER" id="PTHR32328">
    <property type="entry name" value="L-SERYL-TRNA(SEC) SELENIUM TRANSFERASE"/>
    <property type="match status" value="1"/>
</dbReference>
<dbReference type="InterPro" id="IPR015424">
    <property type="entry name" value="PyrdxlP-dep_Trfase"/>
</dbReference>
<evidence type="ECO:0000256" key="3">
    <source>
        <dbReference type="ARBA" id="ARBA00022679"/>
    </source>
</evidence>
<dbReference type="InterPro" id="IPR015421">
    <property type="entry name" value="PyrdxlP-dep_Trfase_major"/>
</dbReference>
<keyword evidence="3 8" id="KW-0808">Transferase</keyword>
<evidence type="ECO:0000313" key="10">
    <source>
        <dbReference type="EMBL" id="TWI71663.1"/>
    </source>
</evidence>
<evidence type="ECO:0000256" key="9">
    <source>
        <dbReference type="PIRSR" id="PIRSR618319-50"/>
    </source>
</evidence>
<dbReference type="Proteomes" id="UP000318307">
    <property type="component" value="Unassembled WGS sequence"/>
</dbReference>
<gene>
    <name evidence="8" type="primary">selA</name>
    <name evidence="10" type="ORF">LZ24_01936</name>
</gene>
<keyword evidence="11" id="KW-1185">Reference proteome</keyword>
<dbReference type="Gene3D" id="3.90.1150.180">
    <property type="match status" value="1"/>
</dbReference>
<dbReference type="OrthoDB" id="9787096at2"/>
<reference evidence="10 11" key="1">
    <citation type="submission" date="2019-07" db="EMBL/GenBank/DDBJ databases">
        <title>Genome sequencing of 100 strains of the haloalkaliphilic chemolithoautotrophic sulfur-oxidizing bacterium Thioalkalivibrio.</title>
        <authorList>
            <person name="Muyzer G."/>
        </authorList>
    </citation>
    <scope>NUCLEOTIDE SEQUENCE [LARGE SCALE GENOMIC DNA]</scope>
    <source>
        <strain evidence="10 11">ASO4-4</strain>
    </source>
</reference>
<comment type="similarity">
    <text evidence="7 8">Belongs to the SelA family.</text>
</comment>
<dbReference type="AlphaFoldDB" id="A0A562RRZ7"/>
<dbReference type="EMBL" id="VLLC01000013">
    <property type="protein sequence ID" value="TWI71663.1"/>
    <property type="molecule type" value="Genomic_DNA"/>
</dbReference>
<dbReference type="InterPro" id="IPR004534">
    <property type="entry name" value="SelA_trans"/>
</dbReference>
<keyword evidence="6 8" id="KW-0711">Selenium</keyword>
<organism evidence="10 11">
    <name type="scientific">Desulfobotulus alkaliphilus</name>
    <dbReference type="NCBI Taxonomy" id="622671"/>
    <lineage>
        <taxon>Bacteria</taxon>
        <taxon>Pseudomonadati</taxon>
        <taxon>Thermodesulfobacteriota</taxon>
        <taxon>Desulfobacteria</taxon>
        <taxon>Desulfobacterales</taxon>
        <taxon>Desulfobacteraceae</taxon>
        <taxon>Desulfobotulus</taxon>
    </lineage>
</organism>
<dbReference type="Gene3D" id="3.40.640.10">
    <property type="entry name" value="Type I PLP-dependent aspartate aminotransferase-like (Major domain)"/>
    <property type="match status" value="1"/>
</dbReference>
<comment type="caution">
    <text evidence="10">The sequence shown here is derived from an EMBL/GenBank/DDBJ whole genome shotgun (WGS) entry which is preliminary data.</text>
</comment>
<comment type="function">
    <text evidence="8">Converts seryl-tRNA(Sec) to selenocysteinyl-tRNA(Sec) required for selenoprotein biosynthesis.</text>
</comment>
<dbReference type="GO" id="GO:0001717">
    <property type="term" value="P:conversion of seryl-tRNAsec to selenocys-tRNAsec"/>
    <property type="evidence" value="ECO:0007669"/>
    <property type="project" value="UniProtKB-UniRule"/>
</dbReference>
<dbReference type="NCBIfam" id="TIGR00474">
    <property type="entry name" value="selA"/>
    <property type="match status" value="1"/>
</dbReference>
<protein>
    <recommendedName>
        <fullName evidence="8">L-seryl-tRNA(Sec) selenium transferase</fullName>
        <ecNumber evidence="8">2.9.1.1</ecNumber>
    </recommendedName>
    <alternativeName>
        <fullName evidence="8">Selenocysteine synthase</fullName>
        <shortName evidence="8">Sec synthase</shortName>
    </alternativeName>
    <alternativeName>
        <fullName evidence="8">Selenocysteinyl-tRNA(Sec) synthase</fullName>
    </alternativeName>
</protein>
<keyword evidence="4 8" id="KW-0663">Pyridoxal phosphate</keyword>
<dbReference type="HAMAP" id="MF_00423">
    <property type="entry name" value="SelA"/>
    <property type="match status" value="1"/>
</dbReference>
<evidence type="ECO:0000256" key="7">
    <source>
        <dbReference type="ARBA" id="ARBA00044507"/>
    </source>
</evidence>
<evidence type="ECO:0000256" key="6">
    <source>
        <dbReference type="ARBA" id="ARBA00023266"/>
    </source>
</evidence>
<dbReference type="SUPFAM" id="SSF53383">
    <property type="entry name" value="PLP-dependent transferases"/>
    <property type="match status" value="1"/>
</dbReference>
<dbReference type="Pfam" id="PF03841">
    <property type="entry name" value="SelA"/>
    <property type="match status" value="1"/>
</dbReference>
<dbReference type="UniPathway" id="UPA00906">
    <property type="reaction ID" value="UER00896"/>
</dbReference>
<keyword evidence="2 8" id="KW-0963">Cytoplasm</keyword>
<evidence type="ECO:0000256" key="4">
    <source>
        <dbReference type="ARBA" id="ARBA00022898"/>
    </source>
</evidence>
<comment type="catalytic activity">
    <reaction evidence="8">
        <text>L-seryl-tRNA(Sec) + selenophosphate + H(+) = L-selenocysteinyl-tRNA(Sec) + phosphate</text>
        <dbReference type="Rhea" id="RHEA:22728"/>
        <dbReference type="Rhea" id="RHEA-COMP:9742"/>
        <dbReference type="Rhea" id="RHEA-COMP:9743"/>
        <dbReference type="ChEBI" id="CHEBI:15378"/>
        <dbReference type="ChEBI" id="CHEBI:16144"/>
        <dbReference type="ChEBI" id="CHEBI:43474"/>
        <dbReference type="ChEBI" id="CHEBI:78533"/>
        <dbReference type="ChEBI" id="CHEBI:78573"/>
        <dbReference type="EC" id="2.9.1.1"/>
    </reaction>
</comment>
<comment type="cofactor">
    <cofactor evidence="1 8 9">
        <name>pyridoxal 5'-phosphate</name>
        <dbReference type="ChEBI" id="CHEBI:597326"/>
    </cofactor>
</comment>
<comment type="subcellular location">
    <subcellularLocation>
        <location evidence="8">Cytoplasm</location>
    </subcellularLocation>
</comment>
<dbReference type="InterPro" id="IPR018319">
    <property type="entry name" value="SelA-like"/>
</dbReference>
<dbReference type="GO" id="GO:0004125">
    <property type="term" value="F:L-seryl-tRNA(Sec) selenium transferase activity"/>
    <property type="evidence" value="ECO:0007669"/>
    <property type="project" value="UniProtKB-UniRule"/>
</dbReference>
<sequence>MATQQLLRHLPGVDTLLLEMETLKEWTDAPHSLKARIIREVLEEKRRDVLENRIQDAKDLAAAILIPRITEKLERAVSPNLQRTINATGVVVHTNLGRSLLAGEALERIMAVASHYSNLEFSLESGKRGLRYTAVSSLLTEITGAEAAMVVNNNAAAVLLCLDTLTKGREAIVSRGELVEIGGSFRIPDVMAKSGAILKEVGTTNRTHLKDYEEAIGENTGLLLKVHTSNFQIMGFTASVSMDQLATLGRKHGIPVMDDLGSGTFVDFSPFGLSKEPTVQESLKAGADIVTFSGDKLLGGPQAGIIVGRKEWIEKIRSNPLTRALRIDKLTLAALEGTLRLYRDPEKAMASIPTLRMLTMDESLCTEKATTLHKKLMALGLQGFDMEVLPSTARAGGGSLPTQDLPSRCISIKSRDVSAASMERQFRNFQPPIIGRVESDAFLMDVRTLQQGEEDIIVTAFSTLFCPEPLLPCIKKEKP</sequence>
<dbReference type="PANTHER" id="PTHR32328:SF0">
    <property type="entry name" value="L-SERYL-TRNA(SEC) SELENIUM TRANSFERASE"/>
    <property type="match status" value="1"/>
</dbReference>
<comment type="pathway">
    <text evidence="8">Aminoacyl-tRNA biosynthesis; selenocysteinyl-tRNA(Sec) biosynthesis; selenocysteinyl-tRNA(Sec) from L-seryl-tRNA(Sec) (bacterial route): step 1/1.</text>
</comment>
<accession>A0A562RRZ7</accession>
<feature type="modified residue" description="N6-(pyridoxal phosphate)lysine" evidence="8 9">
    <location>
        <position position="296"/>
    </location>
</feature>
<evidence type="ECO:0000256" key="5">
    <source>
        <dbReference type="ARBA" id="ARBA00022917"/>
    </source>
</evidence>
<keyword evidence="5 8" id="KW-0648">Protein biosynthesis</keyword>
<dbReference type="GO" id="GO:0001514">
    <property type="term" value="P:selenocysteine incorporation"/>
    <property type="evidence" value="ECO:0007669"/>
    <property type="project" value="UniProtKB-UniRule"/>
</dbReference>
<evidence type="ECO:0000256" key="1">
    <source>
        <dbReference type="ARBA" id="ARBA00001933"/>
    </source>
</evidence>
<evidence type="ECO:0000313" key="11">
    <source>
        <dbReference type="Proteomes" id="UP000318307"/>
    </source>
</evidence>
<dbReference type="GO" id="GO:0005737">
    <property type="term" value="C:cytoplasm"/>
    <property type="evidence" value="ECO:0007669"/>
    <property type="project" value="UniProtKB-SubCell"/>
</dbReference>
<proteinExistence type="inferred from homology"/>